<dbReference type="EMBL" id="BPLQ01002337">
    <property type="protein sequence ID" value="GIX91737.1"/>
    <property type="molecule type" value="Genomic_DNA"/>
</dbReference>
<name>A0AAV4P9E8_9ARAC</name>
<sequence>MQGLHSTKRAERRDIVDLSIASGATFPQDTVPMATESFIPIVWWGHSAVGGRLEELIRCSPPSEVTSPGKSNLKLCKGFHSAKRAVRRETVNSIASEATFPQDSCSHGNGVGVPLFSSFGGGIPKKGVGVGAGRTNKVLSAIGGHV</sequence>
<dbReference type="Proteomes" id="UP001054837">
    <property type="component" value="Unassembled WGS sequence"/>
</dbReference>
<evidence type="ECO:0000313" key="2">
    <source>
        <dbReference type="Proteomes" id="UP001054837"/>
    </source>
</evidence>
<accession>A0AAV4P9E8</accession>
<protein>
    <submittedName>
        <fullName evidence="1">Uncharacterized protein</fullName>
    </submittedName>
</protein>
<comment type="caution">
    <text evidence="1">The sequence shown here is derived from an EMBL/GenBank/DDBJ whole genome shotgun (WGS) entry which is preliminary data.</text>
</comment>
<reference evidence="1 2" key="1">
    <citation type="submission" date="2021-06" db="EMBL/GenBank/DDBJ databases">
        <title>Caerostris darwini draft genome.</title>
        <authorList>
            <person name="Kono N."/>
            <person name="Arakawa K."/>
        </authorList>
    </citation>
    <scope>NUCLEOTIDE SEQUENCE [LARGE SCALE GENOMIC DNA]</scope>
</reference>
<evidence type="ECO:0000313" key="1">
    <source>
        <dbReference type="EMBL" id="GIX91737.1"/>
    </source>
</evidence>
<proteinExistence type="predicted"/>
<organism evidence="1 2">
    <name type="scientific">Caerostris darwini</name>
    <dbReference type="NCBI Taxonomy" id="1538125"/>
    <lineage>
        <taxon>Eukaryota</taxon>
        <taxon>Metazoa</taxon>
        <taxon>Ecdysozoa</taxon>
        <taxon>Arthropoda</taxon>
        <taxon>Chelicerata</taxon>
        <taxon>Arachnida</taxon>
        <taxon>Araneae</taxon>
        <taxon>Araneomorphae</taxon>
        <taxon>Entelegynae</taxon>
        <taxon>Araneoidea</taxon>
        <taxon>Araneidae</taxon>
        <taxon>Caerostris</taxon>
    </lineage>
</organism>
<gene>
    <name evidence="1" type="ORF">CDAR_4921</name>
</gene>
<keyword evidence="2" id="KW-1185">Reference proteome</keyword>
<dbReference type="AlphaFoldDB" id="A0AAV4P9E8"/>